<keyword evidence="5" id="KW-1185">Reference proteome</keyword>
<dbReference type="InterPro" id="IPR037069">
    <property type="entry name" value="AcylCoA_DH/ox_N_sf"/>
</dbReference>
<dbReference type="EMBL" id="FWFY01000002">
    <property type="protein sequence ID" value="SLN24718.1"/>
    <property type="molecule type" value="Genomic_DNA"/>
</dbReference>
<evidence type="ECO:0000313" key="4">
    <source>
        <dbReference type="Proteomes" id="UP000193495"/>
    </source>
</evidence>
<dbReference type="EMBL" id="PYGB01000001">
    <property type="protein sequence ID" value="PSK88454.1"/>
    <property type="molecule type" value="Genomic_DNA"/>
</dbReference>
<evidence type="ECO:0000313" key="5">
    <source>
        <dbReference type="Proteomes" id="UP000240624"/>
    </source>
</evidence>
<evidence type="ECO:0000313" key="3">
    <source>
        <dbReference type="EMBL" id="SLN24718.1"/>
    </source>
</evidence>
<protein>
    <submittedName>
        <fullName evidence="2">Alkylation response protein AidB-like acyl-CoA dehydrogenase</fullName>
    </submittedName>
</protein>
<dbReference type="GO" id="GO:0050660">
    <property type="term" value="F:flavin adenine dinucleotide binding"/>
    <property type="evidence" value="ECO:0007669"/>
    <property type="project" value="InterPro"/>
</dbReference>
<dbReference type="SUPFAM" id="SSF56645">
    <property type="entry name" value="Acyl-CoA dehydrogenase NM domain-like"/>
    <property type="match status" value="1"/>
</dbReference>
<evidence type="ECO:0000313" key="2">
    <source>
        <dbReference type="EMBL" id="PSK88454.1"/>
    </source>
</evidence>
<dbReference type="InterPro" id="IPR046373">
    <property type="entry name" value="Acyl-CoA_Oxase/DH_mid-dom_sf"/>
</dbReference>
<feature type="compositionally biased region" description="Basic and acidic residues" evidence="1">
    <location>
        <begin position="1"/>
        <end position="14"/>
    </location>
</feature>
<proteinExistence type="predicted"/>
<reference evidence="3 4" key="1">
    <citation type="submission" date="2017-03" db="EMBL/GenBank/DDBJ databases">
        <authorList>
            <person name="Afonso C.L."/>
            <person name="Miller P.J."/>
            <person name="Scott M.A."/>
            <person name="Spackman E."/>
            <person name="Goraichik I."/>
            <person name="Dimitrov K.M."/>
            <person name="Suarez D.L."/>
            <person name="Swayne D.E."/>
        </authorList>
    </citation>
    <scope>NUCLEOTIDE SEQUENCE [LARGE SCALE GENOMIC DNA]</scope>
    <source>
        <strain evidence="3 4">CECT 8367</strain>
    </source>
</reference>
<dbReference type="Proteomes" id="UP000193495">
    <property type="component" value="Unassembled WGS sequence"/>
</dbReference>
<dbReference type="AlphaFoldDB" id="A0A1X6YLR2"/>
<name>A0A1X6YLR2_9RHOB</name>
<gene>
    <name evidence="2" type="ORF">CLV79_101291</name>
    <name evidence="3" type="ORF">LOS8367_00795</name>
</gene>
<accession>A0A1X6YLR2</accession>
<reference evidence="2 5" key="2">
    <citation type="submission" date="2018-03" db="EMBL/GenBank/DDBJ databases">
        <title>Genomic Encyclopedia of Archaeal and Bacterial Type Strains, Phase II (KMG-II): from individual species to whole genera.</title>
        <authorList>
            <person name="Goeker M."/>
        </authorList>
    </citation>
    <scope>NUCLEOTIDE SEQUENCE [LARGE SCALE GENOMIC DNA]</scope>
    <source>
        <strain evidence="2 5">DSM 29956</strain>
    </source>
</reference>
<feature type="region of interest" description="Disordered" evidence="1">
    <location>
        <begin position="1"/>
        <end position="21"/>
    </location>
</feature>
<evidence type="ECO:0000256" key="1">
    <source>
        <dbReference type="SAM" id="MobiDB-lite"/>
    </source>
</evidence>
<dbReference type="Gene3D" id="1.10.540.10">
    <property type="entry name" value="Acyl-CoA dehydrogenase/oxidase, N-terminal domain"/>
    <property type="match status" value="1"/>
</dbReference>
<dbReference type="Gene3D" id="2.40.110.10">
    <property type="entry name" value="Butyryl-CoA Dehydrogenase, subunit A, domain 2"/>
    <property type="match status" value="1"/>
</dbReference>
<dbReference type="InterPro" id="IPR009100">
    <property type="entry name" value="AcylCoA_DH/oxidase_NM_dom_sf"/>
</dbReference>
<dbReference type="GO" id="GO:0016627">
    <property type="term" value="F:oxidoreductase activity, acting on the CH-CH group of donors"/>
    <property type="evidence" value="ECO:0007669"/>
    <property type="project" value="InterPro"/>
</dbReference>
<sequence>MPRQFEKDPSRGVPDEGGVDRSLQSRLERAAQRDFDEAVHLLRYAGLLRAANWKAAARAMRRIGEADLSLGRLYEGHVNARHLIETYADPELRSECLAQMEEGWLFGVWGADGAKPVSATGDRLSGAKRFASGLGHVDRAIVSARSPEGQRLFVVDARDAARHDPGVWRMSGMQQSRSGGFDCEGLPGRPLGEPDVYTREPHFLGGTWRIAAVTLGGIVGLLERASDALRDRGQEEAEAHLLRLAPIAGRVVSAWPAIMRAGEIACGDEGIAAPEAAATRSLSVRLLSEEIGQDAIAAVERSVGLSMFDEADRVGRMARDLACYMRQAARDAFSVKVGRALLMGSKPLGDWLDG</sequence>
<dbReference type="Proteomes" id="UP000240624">
    <property type="component" value="Unassembled WGS sequence"/>
</dbReference>
<organism evidence="3 4">
    <name type="scientific">Limimaricola soesokkakensis</name>
    <dbReference type="NCBI Taxonomy" id="1343159"/>
    <lineage>
        <taxon>Bacteria</taxon>
        <taxon>Pseudomonadati</taxon>
        <taxon>Pseudomonadota</taxon>
        <taxon>Alphaproteobacteria</taxon>
        <taxon>Rhodobacterales</taxon>
        <taxon>Paracoccaceae</taxon>
        <taxon>Limimaricola</taxon>
    </lineage>
</organism>